<accession>B8HXW0</accession>
<dbReference type="KEGG" id="cyn:Cyan7425_1013"/>
<name>B8HXW0_CYAP4</name>
<dbReference type="InterPro" id="IPR029063">
    <property type="entry name" value="SAM-dependent_MTases_sf"/>
</dbReference>
<feature type="domain" description="Methyltransferase type 12" evidence="1">
    <location>
        <begin position="48"/>
        <end position="147"/>
    </location>
</feature>
<dbReference type="Gene3D" id="3.40.50.150">
    <property type="entry name" value="Vaccinia Virus protein VP39"/>
    <property type="match status" value="1"/>
</dbReference>
<keyword evidence="2" id="KW-0808">Transferase</keyword>
<proteinExistence type="predicted"/>
<dbReference type="GO" id="GO:0032259">
    <property type="term" value="P:methylation"/>
    <property type="evidence" value="ECO:0007669"/>
    <property type="project" value="UniProtKB-KW"/>
</dbReference>
<keyword evidence="2" id="KW-0489">Methyltransferase</keyword>
<dbReference type="InterPro" id="IPR013217">
    <property type="entry name" value="Methyltransf_12"/>
</dbReference>
<gene>
    <name evidence="2" type="ordered locus">Cyan7425_1013</name>
</gene>
<dbReference type="eggNOG" id="COG2226">
    <property type="taxonomic scope" value="Bacteria"/>
</dbReference>
<evidence type="ECO:0000259" key="1">
    <source>
        <dbReference type="Pfam" id="PF08242"/>
    </source>
</evidence>
<evidence type="ECO:0000313" key="2">
    <source>
        <dbReference type="EMBL" id="ACL43399.1"/>
    </source>
</evidence>
<dbReference type="HOGENOM" id="CLU_081790_0_0_3"/>
<dbReference type="SUPFAM" id="SSF53335">
    <property type="entry name" value="S-adenosyl-L-methionine-dependent methyltransferases"/>
    <property type="match status" value="1"/>
</dbReference>
<sequence length="234" mass="26391">MNHTFNFDGDYGNKYDQLARQMAPAREIPYQLGSLLLGNVLPEQAHLLIVGTGTGLELITFGQQHPDWTFTGIEPAEQMAALTQQKLHQFDLQARVKLHRSYINDLDSTPVFDAASMMYVLHFISSDALKVALLREVAMRIKPGGYLILGLHQEIPPAYHDLFISGWKGYMAQQGMPATEIARFLQRCKEGLYPTTEAQTIALVEQAGFERPIEYFQAYFQSVWISRKSSGPIP</sequence>
<organism evidence="2">
    <name type="scientific">Cyanothece sp. (strain PCC 7425 / ATCC 29141)</name>
    <dbReference type="NCBI Taxonomy" id="395961"/>
    <lineage>
        <taxon>Bacteria</taxon>
        <taxon>Bacillati</taxon>
        <taxon>Cyanobacteriota</taxon>
        <taxon>Cyanophyceae</taxon>
        <taxon>Gomontiellales</taxon>
        <taxon>Cyanothecaceae</taxon>
        <taxon>Cyanothece</taxon>
    </lineage>
</organism>
<dbReference type="AlphaFoldDB" id="B8HXW0"/>
<dbReference type="CDD" id="cd02440">
    <property type="entry name" value="AdoMet_MTases"/>
    <property type="match status" value="1"/>
</dbReference>
<dbReference type="OrthoDB" id="213472at2"/>
<dbReference type="STRING" id="395961.Cyan7425_1013"/>
<reference evidence="2" key="1">
    <citation type="submission" date="2009-01" db="EMBL/GenBank/DDBJ databases">
        <title>Complete sequence of chromosome Cyanothece sp. PCC 7425.</title>
        <authorList>
            <consortium name="US DOE Joint Genome Institute"/>
            <person name="Lucas S."/>
            <person name="Copeland A."/>
            <person name="Lapidus A."/>
            <person name="Glavina del Rio T."/>
            <person name="Dalin E."/>
            <person name="Tice H."/>
            <person name="Bruce D."/>
            <person name="Goodwin L."/>
            <person name="Pitluck S."/>
            <person name="Sims D."/>
            <person name="Meineke L."/>
            <person name="Brettin T."/>
            <person name="Detter J.C."/>
            <person name="Han C."/>
            <person name="Larimer F."/>
            <person name="Land M."/>
            <person name="Hauser L."/>
            <person name="Kyrpides N."/>
            <person name="Ovchinnikova G."/>
            <person name="Liberton M."/>
            <person name="Stoeckel J."/>
            <person name="Banerjee A."/>
            <person name="Singh A."/>
            <person name="Page L."/>
            <person name="Sato H."/>
            <person name="Zhao L."/>
            <person name="Sherman L."/>
            <person name="Pakrasi H."/>
            <person name="Richardson P."/>
        </authorList>
    </citation>
    <scope>NUCLEOTIDE SEQUENCE</scope>
    <source>
        <strain evidence="2">PCC 7425</strain>
    </source>
</reference>
<protein>
    <submittedName>
        <fullName evidence="2">Methyltransferase type 12</fullName>
    </submittedName>
</protein>
<dbReference type="EMBL" id="CP001344">
    <property type="protein sequence ID" value="ACL43399.1"/>
    <property type="molecule type" value="Genomic_DNA"/>
</dbReference>
<dbReference type="Pfam" id="PF08242">
    <property type="entry name" value="Methyltransf_12"/>
    <property type="match status" value="1"/>
</dbReference>
<dbReference type="GO" id="GO:0008168">
    <property type="term" value="F:methyltransferase activity"/>
    <property type="evidence" value="ECO:0007669"/>
    <property type="project" value="UniProtKB-KW"/>
</dbReference>